<dbReference type="EMBL" id="JAMZOO010000007">
    <property type="protein sequence ID" value="MEB6858558.1"/>
    <property type="molecule type" value="Genomic_DNA"/>
</dbReference>
<comment type="caution">
    <text evidence="1">The sequence shown here is derived from an EMBL/GenBank/DDBJ whole genome shotgun (WGS) entry which is preliminary data.</text>
</comment>
<gene>
    <name evidence="1" type="ORF">NA736_16215</name>
</gene>
<dbReference type="Proteomes" id="UP001332939">
    <property type="component" value="Unassembled WGS sequence"/>
</dbReference>
<proteinExistence type="predicted"/>
<sequence>MGWVDPFGLAGEDCDKQLKLSSPNPVPKSIRNEYEKIILGEGTPRIHPSSGIQKTLEDRKGKTNKFWIGAKEWQVVHTGKGVDPHHRILEQTLPNGQKVYGYVLNHDYEKVYKFPSPWYLDSGKYPGHKPTK</sequence>
<keyword evidence="2" id="KW-1185">Reference proteome</keyword>
<accession>A0ABU6EHK1</accession>
<protein>
    <submittedName>
        <fullName evidence="1">Uncharacterized protein</fullName>
    </submittedName>
</protein>
<organism evidence="1 2">
    <name type="scientific">Proteus cibi</name>
    <dbReference type="NCBI Taxonomy" id="2050966"/>
    <lineage>
        <taxon>Bacteria</taxon>
        <taxon>Pseudomonadati</taxon>
        <taxon>Pseudomonadota</taxon>
        <taxon>Gammaproteobacteria</taxon>
        <taxon>Enterobacterales</taxon>
        <taxon>Morganellaceae</taxon>
        <taxon>Proteus</taxon>
    </lineage>
</organism>
<dbReference type="RefSeq" id="WP_325935578.1">
    <property type="nucleotide sequence ID" value="NZ_JAMZOO010000007.1"/>
</dbReference>
<reference evidence="1 2" key="1">
    <citation type="submission" date="2022-05" db="EMBL/GenBank/DDBJ databases">
        <title>Whole genome sequences of Escherichia coli of fish isolates collected from Assam, India.</title>
        <authorList>
            <person name="Sudha S."/>
            <person name="Muneeb K.H."/>
            <person name="Rakshit O."/>
            <person name="Mendem S.K."/>
            <person name="Raisen C."/>
            <person name="Holmes M.A."/>
            <person name="Shome B.R."/>
            <person name="Sivaraman G.K."/>
        </authorList>
    </citation>
    <scope>NUCLEOTIDE SEQUENCE [LARGE SCALE GENOMIC DNA]</scope>
    <source>
        <strain evidence="1 2">278</strain>
    </source>
</reference>
<name>A0ABU6EHK1_9GAMM</name>
<evidence type="ECO:0000313" key="1">
    <source>
        <dbReference type="EMBL" id="MEB6858558.1"/>
    </source>
</evidence>
<evidence type="ECO:0000313" key="2">
    <source>
        <dbReference type="Proteomes" id="UP001332939"/>
    </source>
</evidence>